<keyword evidence="6 8" id="KW-1133">Transmembrane helix</keyword>
<evidence type="ECO:0000256" key="5">
    <source>
        <dbReference type="ARBA" id="ARBA00022692"/>
    </source>
</evidence>
<dbReference type="Proteomes" id="UP000245202">
    <property type="component" value="Unassembled WGS sequence"/>
</dbReference>
<evidence type="ECO:0000256" key="8">
    <source>
        <dbReference type="SAM" id="Phobius"/>
    </source>
</evidence>
<dbReference type="InterPro" id="IPR036890">
    <property type="entry name" value="HATPase_C_sf"/>
</dbReference>
<dbReference type="CDD" id="cd06225">
    <property type="entry name" value="HAMP"/>
    <property type="match status" value="1"/>
</dbReference>
<evidence type="ECO:0000313" key="10">
    <source>
        <dbReference type="EMBL" id="GBG11508.1"/>
    </source>
</evidence>
<sequence>MNNLLQLIGSKMKWKLMLVISALMLVVVVFAGLIVYSKTSAIIKSDVERLSNQVLKQANLNLERYFNYYSEGFMLMSISAEIESWLSIRKDDKIRSFILFQKIRDNYITPYMYQYPEVMSVTLYNSNGNEINYSTKYGFALNYSFVDSGLESFMAQDNVADVRWSNDYYFEGKAIELPVITLMRKIRYGEDSGYIKIDIHLHSALQLVNELEIGDNGYGFIMNSEGKIIAHPDEAVISEYLDEPYLETVRDQSSGSFFRKETNEIILFGSINYFDWKTVIVVPYSEFASSVYFIREFMIWIAVAGLLLSVLSAVAISSSFTKRIAKLRKMIKDTSRGRINVANDIGGTDEVAELGNAYHAMLEDLNTTVNELADSKVAGQKAVMSALQSQIDSHFLYNTLELINSLASLEGQTRIEQTTIALAEMLRYTSDYKSNVVPIEHELGHLNNYLDIMKMRMGEQLEYDLHVDADVLQSVCLKAILQPVVENCMKHAIPQLDQSLQIQIKVLGQEVDGHSYIEMVVRDNGKGFAADKLSWINEQLKQIALSPLHHSFNNIGLLNIHFRLQMYYQHDALAGIAIRNAEQTGGAEIIIKMPKVQAVPEVNANAV</sequence>
<feature type="transmembrane region" description="Helical" evidence="8">
    <location>
        <begin position="297"/>
        <end position="320"/>
    </location>
</feature>
<comment type="caution">
    <text evidence="10">The sequence shown here is derived from an EMBL/GenBank/DDBJ whole genome shotgun (WGS) entry which is preliminary data.</text>
</comment>
<comment type="subcellular location">
    <subcellularLocation>
        <location evidence="1">Cell membrane</location>
        <topology evidence="1">Multi-pass membrane protein</topology>
    </subcellularLocation>
</comment>
<dbReference type="InterPro" id="IPR033479">
    <property type="entry name" value="dCache_1"/>
</dbReference>
<evidence type="ECO:0000256" key="2">
    <source>
        <dbReference type="ARBA" id="ARBA00022475"/>
    </source>
</evidence>
<dbReference type="PANTHER" id="PTHR34220">
    <property type="entry name" value="SENSOR HISTIDINE KINASE YPDA"/>
    <property type="match status" value="1"/>
</dbReference>
<dbReference type="RefSeq" id="WP_108995797.1">
    <property type="nucleotide sequence ID" value="NZ_BDQX01000403.1"/>
</dbReference>
<dbReference type="InterPro" id="IPR050640">
    <property type="entry name" value="Bact_2-comp_sensor_kinase"/>
</dbReference>
<dbReference type="AlphaFoldDB" id="A0A2R5F1W1"/>
<dbReference type="PROSITE" id="PS50885">
    <property type="entry name" value="HAMP"/>
    <property type="match status" value="1"/>
</dbReference>
<dbReference type="Pfam" id="PF00672">
    <property type="entry name" value="HAMP"/>
    <property type="match status" value="1"/>
</dbReference>
<keyword evidence="5 8" id="KW-0812">Transmembrane</keyword>
<accession>A0A2R5F1W1</accession>
<dbReference type="SMART" id="SM00304">
    <property type="entry name" value="HAMP"/>
    <property type="match status" value="1"/>
</dbReference>
<evidence type="ECO:0000256" key="3">
    <source>
        <dbReference type="ARBA" id="ARBA00022553"/>
    </source>
</evidence>
<dbReference type="EMBL" id="BDQX01000403">
    <property type="protein sequence ID" value="GBG11508.1"/>
    <property type="molecule type" value="Genomic_DNA"/>
</dbReference>
<proteinExistence type="predicted"/>
<gene>
    <name evidence="10" type="ORF">PAT3040_06330</name>
</gene>
<dbReference type="SUPFAM" id="SSF55874">
    <property type="entry name" value="ATPase domain of HSP90 chaperone/DNA topoisomerase II/histidine kinase"/>
    <property type="match status" value="1"/>
</dbReference>
<dbReference type="InterPro" id="IPR010559">
    <property type="entry name" value="Sig_transdc_His_kin_internal"/>
</dbReference>
<keyword evidence="11" id="KW-1185">Reference proteome</keyword>
<dbReference type="Gene3D" id="3.30.450.20">
    <property type="entry name" value="PAS domain"/>
    <property type="match status" value="2"/>
</dbReference>
<evidence type="ECO:0000256" key="1">
    <source>
        <dbReference type="ARBA" id="ARBA00004651"/>
    </source>
</evidence>
<reference evidence="10 11" key="1">
    <citation type="submission" date="2017-08" db="EMBL/GenBank/DDBJ databases">
        <title>Substantial Increase in Enzyme Production by Combined Drug-Resistance Mutations in Paenibacillus agaridevorans.</title>
        <authorList>
            <person name="Tanaka Y."/>
            <person name="Funane K."/>
            <person name="Hosaka T."/>
            <person name="Shiwa Y."/>
            <person name="Fujita N."/>
            <person name="Miyazaki T."/>
            <person name="Yoshikawa H."/>
            <person name="Murakami K."/>
            <person name="Kasahara K."/>
            <person name="Inaoka T."/>
            <person name="Hiraga Y."/>
            <person name="Ochi K."/>
        </authorList>
    </citation>
    <scope>NUCLEOTIDE SEQUENCE [LARGE SCALE GENOMIC DNA]</scope>
    <source>
        <strain evidence="10 11">T-3040</strain>
    </source>
</reference>
<protein>
    <submittedName>
        <fullName evidence="10">Two-component sensor histidine kinase</fullName>
    </submittedName>
</protein>
<dbReference type="GO" id="GO:0000155">
    <property type="term" value="F:phosphorelay sensor kinase activity"/>
    <property type="evidence" value="ECO:0007669"/>
    <property type="project" value="InterPro"/>
</dbReference>
<dbReference type="GO" id="GO:0005886">
    <property type="term" value="C:plasma membrane"/>
    <property type="evidence" value="ECO:0007669"/>
    <property type="project" value="UniProtKB-SubCell"/>
</dbReference>
<feature type="domain" description="HAMP" evidence="9">
    <location>
        <begin position="318"/>
        <end position="370"/>
    </location>
</feature>
<organism evidence="10 11">
    <name type="scientific">Paenibacillus agaridevorans</name>
    <dbReference type="NCBI Taxonomy" id="171404"/>
    <lineage>
        <taxon>Bacteria</taxon>
        <taxon>Bacillati</taxon>
        <taxon>Bacillota</taxon>
        <taxon>Bacilli</taxon>
        <taxon>Bacillales</taxon>
        <taxon>Paenibacillaceae</taxon>
        <taxon>Paenibacillus</taxon>
    </lineage>
</organism>
<keyword evidence="3" id="KW-0597">Phosphoprotein</keyword>
<evidence type="ECO:0000256" key="6">
    <source>
        <dbReference type="ARBA" id="ARBA00022989"/>
    </source>
</evidence>
<evidence type="ECO:0000256" key="4">
    <source>
        <dbReference type="ARBA" id="ARBA00022679"/>
    </source>
</evidence>
<keyword evidence="7 8" id="KW-0472">Membrane</keyword>
<dbReference type="Gene3D" id="6.10.340.10">
    <property type="match status" value="1"/>
</dbReference>
<evidence type="ECO:0000256" key="7">
    <source>
        <dbReference type="ARBA" id="ARBA00023136"/>
    </source>
</evidence>
<evidence type="ECO:0000313" key="11">
    <source>
        <dbReference type="Proteomes" id="UP000245202"/>
    </source>
</evidence>
<feature type="transmembrane region" description="Helical" evidence="8">
    <location>
        <begin position="16"/>
        <end position="36"/>
    </location>
</feature>
<keyword evidence="4" id="KW-0808">Transferase</keyword>
<dbReference type="CDD" id="cd12912">
    <property type="entry name" value="PDC2_MCP_like"/>
    <property type="match status" value="1"/>
</dbReference>
<evidence type="ECO:0000259" key="9">
    <source>
        <dbReference type="PROSITE" id="PS50885"/>
    </source>
</evidence>
<name>A0A2R5F1W1_9BACL</name>
<keyword evidence="10" id="KW-0418">Kinase</keyword>
<dbReference type="Pfam" id="PF06580">
    <property type="entry name" value="His_kinase"/>
    <property type="match status" value="1"/>
</dbReference>
<dbReference type="Pfam" id="PF02743">
    <property type="entry name" value="dCache_1"/>
    <property type="match status" value="1"/>
</dbReference>
<dbReference type="PANTHER" id="PTHR34220:SF7">
    <property type="entry name" value="SENSOR HISTIDINE KINASE YPDA"/>
    <property type="match status" value="1"/>
</dbReference>
<dbReference type="InterPro" id="IPR003660">
    <property type="entry name" value="HAMP_dom"/>
</dbReference>
<dbReference type="Gene3D" id="3.30.565.10">
    <property type="entry name" value="Histidine kinase-like ATPase, C-terminal domain"/>
    <property type="match status" value="1"/>
</dbReference>
<keyword evidence="2" id="KW-1003">Cell membrane</keyword>